<feature type="non-terminal residue" evidence="1">
    <location>
        <position position="88"/>
    </location>
</feature>
<reference evidence="1" key="1">
    <citation type="submission" date="2022-06" db="EMBL/GenBank/DDBJ databases">
        <title>Uncovering the hologenomic basis of an extraordinary plant invasion.</title>
        <authorList>
            <person name="Bieker V.C."/>
            <person name="Martin M.D."/>
            <person name="Gilbert T."/>
            <person name="Hodgins K."/>
            <person name="Battlay P."/>
            <person name="Petersen B."/>
            <person name="Wilson J."/>
        </authorList>
    </citation>
    <scope>NUCLEOTIDE SEQUENCE</scope>
    <source>
        <strain evidence="1">AA19_3_7</strain>
        <tissue evidence="1">Leaf</tissue>
    </source>
</reference>
<dbReference type="EMBL" id="JAMZMK010010612">
    <property type="protein sequence ID" value="KAI7730853.1"/>
    <property type="molecule type" value="Genomic_DNA"/>
</dbReference>
<comment type="caution">
    <text evidence="1">The sequence shown here is derived from an EMBL/GenBank/DDBJ whole genome shotgun (WGS) entry which is preliminary data.</text>
</comment>
<accession>A0AAD5BYG2</accession>
<evidence type="ECO:0000313" key="1">
    <source>
        <dbReference type="EMBL" id="KAI7730853.1"/>
    </source>
</evidence>
<sequence>VYIMTYRTRASRTNDVGSVDDLEKIVCNYDHPWIQFYEGSVFHKKLQTLKGRKLVKTKLYFGSFYETWMKSCGYEARSRQLGKTQWML</sequence>
<keyword evidence="2" id="KW-1185">Reference proteome</keyword>
<proteinExistence type="predicted"/>
<name>A0AAD5BYG2_AMBAR</name>
<gene>
    <name evidence="1" type="ORF">M8C21_002074</name>
</gene>
<organism evidence="1 2">
    <name type="scientific">Ambrosia artemisiifolia</name>
    <name type="common">Common ragweed</name>
    <dbReference type="NCBI Taxonomy" id="4212"/>
    <lineage>
        <taxon>Eukaryota</taxon>
        <taxon>Viridiplantae</taxon>
        <taxon>Streptophyta</taxon>
        <taxon>Embryophyta</taxon>
        <taxon>Tracheophyta</taxon>
        <taxon>Spermatophyta</taxon>
        <taxon>Magnoliopsida</taxon>
        <taxon>eudicotyledons</taxon>
        <taxon>Gunneridae</taxon>
        <taxon>Pentapetalae</taxon>
        <taxon>asterids</taxon>
        <taxon>campanulids</taxon>
        <taxon>Asterales</taxon>
        <taxon>Asteraceae</taxon>
        <taxon>Asteroideae</taxon>
        <taxon>Heliantheae alliance</taxon>
        <taxon>Heliantheae</taxon>
        <taxon>Ambrosia</taxon>
    </lineage>
</organism>
<evidence type="ECO:0000313" key="2">
    <source>
        <dbReference type="Proteomes" id="UP001206925"/>
    </source>
</evidence>
<dbReference type="Proteomes" id="UP001206925">
    <property type="component" value="Unassembled WGS sequence"/>
</dbReference>
<protein>
    <submittedName>
        <fullName evidence="1">Uncharacterized protein</fullName>
    </submittedName>
</protein>
<dbReference type="AlphaFoldDB" id="A0AAD5BYG2"/>